<keyword evidence="3" id="KW-1185">Reference proteome</keyword>
<evidence type="ECO:0000313" key="3">
    <source>
        <dbReference type="Proteomes" id="UP000314294"/>
    </source>
</evidence>
<dbReference type="AlphaFoldDB" id="A0A4Z2J439"/>
<dbReference type="EMBL" id="SRLO01000025">
    <property type="protein sequence ID" value="TNN84654.1"/>
    <property type="molecule type" value="Genomic_DNA"/>
</dbReference>
<name>A0A4Z2J439_9TELE</name>
<gene>
    <name evidence="2" type="ORF">EYF80_005069</name>
</gene>
<evidence type="ECO:0000313" key="2">
    <source>
        <dbReference type="EMBL" id="TNN84654.1"/>
    </source>
</evidence>
<evidence type="ECO:0000256" key="1">
    <source>
        <dbReference type="SAM" id="MobiDB-lite"/>
    </source>
</evidence>
<reference evidence="2 3" key="1">
    <citation type="submission" date="2019-03" db="EMBL/GenBank/DDBJ databases">
        <title>First draft genome of Liparis tanakae, snailfish: a comprehensive survey of snailfish specific genes.</title>
        <authorList>
            <person name="Kim W."/>
            <person name="Song I."/>
            <person name="Jeong J.-H."/>
            <person name="Kim D."/>
            <person name="Kim S."/>
            <person name="Ryu S."/>
            <person name="Song J.Y."/>
            <person name="Lee S.K."/>
        </authorList>
    </citation>
    <scope>NUCLEOTIDE SEQUENCE [LARGE SCALE GENOMIC DNA]</scope>
    <source>
        <tissue evidence="2">Muscle</tissue>
    </source>
</reference>
<accession>A0A4Z2J439</accession>
<proteinExistence type="predicted"/>
<dbReference type="Proteomes" id="UP000314294">
    <property type="component" value="Unassembled WGS sequence"/>
</dbReference>
<feature type="region of interest" description="Disordered" evidence="1">
    <location>
        <begin position="1"/>
        <end position="26"/>
    </location>
</feature>
<sequence length="68" mass="7053">MHLHEGGKRGTAVHGSSDLPAALRSRGGDAVAKGEGLVAMVAGRVLERSLRGGVELQGTLGKKSRSYR</sequence>
<comment type="caution">
    <text evidence="2">The sequence shown here is derived from an EMBL/GenBank/DDBJ whole genome shotgun (WGS) entry which is preliminary data.</text>
</comment>
<organism evidence="2 3">
    <name type="scientific">Liparis tanakae</name>
    <name type="common">Tanaka's snailfish</name>
    <dbReference type="NCBI Taxonomy" id="230148"/>
    <lineage>
        <taxon>Eukaryota</taxon>
        <taxon>Metazoa</taxon>
        <taxon>Chordata</taxon>
        <taxon>Craniata</taxon>
        <taxon>Vertebrata</taxon>
        <taxon>Euteleostomi</taxon>
        <taxon>Actinopterygii</taxon>
        <taxon>Neopterygii</taxon>
        <taxon>Teleostei</taxon>
        <taxon>Neoteleostei</taxon>
        <taxon>Acanthomorphata</taxon>
        <taxon>Eupercaria</taxon>
        <taxon>Perciformes</taxon>
        <taxon>Cottioidei</taxon>
        <taxon>Cottales</taxon>
        <taxon>Liparidae</taxon>
        <taxon>Liparis</taxon>
    </lineage>
</organism>
<protein>
    <submittedName>
        <fullName evidence="2">Uncharacterized protein</fullName>
    </submittedName>
</protein>